<dbReference type="AlphaFoldDB" id="A0A1V9XAM6"/>
<organism evidence="1 2">
    <name type="scientific">Tropilaelaps mercedesae</name>
    <dbReference type="NCBI Taxonomy" id="418985"/>
    <lineage>
        <taxon>Eukaryota</taxon>
        <taxon>Metazoa</taxon>
        <taxon>Ecdysozoa</taxon>
        <taxon>Arthropoda</taxon>
        <taxon>Chelicerata</taxon>
        <taxon>Arachnida</taxon>
        <taxon>Acari</taxon>
        <taxon>Parasitiformes</taxon>
        <taxon>Mesostigmata</taxon>
        <taxon>Gamasina</taxon>
        <taxon>Dermanyssoidea</taxon>
        <taxon>Laelapidae</taxon>
        <taxon>Tropilaelaps</taxon>
    </lineage>
</organism>
<evidence type="ECO:0000313" key="2">
    <source>
        <dbReference type="Proteomes" id="UP000192247"/>
    </source>
</evidence>
<keyword evidence="2" id="KW-1185">Reference proteome</keyword>
<comment type="caution">
    <text evidence="1">The sequence shown here is derived from an EMBL/GenBank/DDBJ whole genome shotgun (WGS) entry which is preliminary data.</text>
</comment>
<dbReference type="Proteomes" id="UP000192247">
    <property type="component" value="Unassembled WGS sequence"/>
</dbReference>
<protein>
    <submittedName>
        <fullName evidence="1">Uncharacterized protein</fullName>
    </submittedName>
</protein>
<dbReference type="InParanoid" id="A0A1V9XAM6"/>
<reference evidence="1 2" key="1">
    <citation type="journal article" date="2017" name="Gigascience">
        <title>Draft genome of the honey bee ectoparasitic mite, Tropilaelaps mercedesae, is shaped by the parasitic life history.</title>
        <authorList>
            <person name="Dong X."/>
            <person name="Armstrong S.D."/>
            <person name="Xia D."/>
            <person name="Makepeace B.L."/>
            <person name="Darby A.C."/>
            <person name="Kadowaki T."/>
        </authorList>
    </citation>
    <scope>NUCLEOTIDE SEQUENCE [LARGE SCALE GENOMIC DNA]</scope>
    <source>
        <strain evidence="1">Wuxi-XJTLU</strain>
    </source>
</reference>
<sequence length="72" mass="8353">MTDYVEVVGAPRKEAGWEMIFVHEPNSRHENEPRQRYENADWGVIAAPLLPLNEPLDLSPELIEETLNYFSK</sequence>
<accession>A0A1V9XAM6</accession>
<evidence type="ECO:0000313" key="1">
    <source>
        <dbReference type="EMBL" id="OQR70589.1"/>
    </source>
</evidence>
<gene>
    <name evidence="1" type="ORF">BIW11_11535</name>
</gene>
<dbReference type="OrthoDB" id="10067624at2759"/>
<proteinExistence type="predicted"/>
<dbReference type="EMBL" id="MNPL01017058">
    <property type="protein sequence ID" value="OQR70589.1"/>
    <property type="molecule type" value="Genomic_DNA"/>
</dbReference>
<name>A0A1V9XAM6_9ACAR</name>